<feature type="transmembrane region" description="Helical" evidence="9">
    <location>
        <begin position="158"/>
        <end position="177"/>
    </location>
</feature>
<gene>
    <name evidence="10" type="ORF">AGOR_G00093350</name>
</gene>
<comment type="subcellular location">
    <subcellularLocation>
        <location evidence="1">Membrane</location>
        <topology evidence="1">Multi-pass membrane protein</topology>
    </subcellularLocation>
</comment>
<keyword evidence="7 9" id="KW-0472">Membrane</keyword>
<reference evidence="10" key="1">
    <citation type="submission" date="2021-01" db="EMBL/GenBank/DDBJ databases">
        <authorList>
            <person name="Zahm M."/>
            <person name="Roques C."/>
            <person name="Cabau C."/>
            <person name="Klopp C."/>
            <person name="Donnadieu C."/>
            <person name="Jouanno E."/>
            <person name="Lampietro C."/>
            <person name="Louis A."/>
            <person name="Herpin A."/>
            <person name="Echchiki A."/>
            <person name="Berthelot C."/>
            <person name="Parey E."/>
            <person name="Roest-Crollius H."/>
            <person name="Braasch I."/>
            <person name="Postlethwait J."/>
            <person name="Bobe J."/>
            <person name="Montfort J."/>
            <person name="Bouchez O."/>
            <person name="Begum T."/>
            <person name="Mejri S."/>
            <person name="Adams A."/>
            <person name="Chen W.-J."/>
            <person name="Guiguen Y."/>
        </authorList>
    </citation>
    <scope>NUCLEOTIDE SEQUENCE</scope>
    <source>
        <tissue evidence="10">Blood</tissue>
    </source>
</reference>
<sequence>MTCLMLRDQCSSLWPAIKHIGVLVLLTITGLITNLIFYSTMASCLCDTNIKSVIFLAILGPFLALLALAVGLQKRNIFCNMKSTLLRKASFWKSIFLSVYPSVYWVAMLMIDSRYYVCYKTCEEKVSKDSFTGNYGRYDYYGHNSPKNSQELRVQSQLIGYSLIVVLAALVLLYLCCERCCRPTSWRLEELREHALEEGKQECAERYALAFAKHVIGQHEVHLYETPLNQDPNKTLPASAAPASIPRGLAAHVVVNTINRTPINTVYG</sequence>
<evidence type="ECO:0000256" key="5">
    <source>
        <dbReference type="ARBA" id="ARBA00022989"/>
    </source>
</evidence>
<keyword evidence="3" id="KW-0813">Transport</keyword>
<name>A0A8T3DMV3_9TELE</name>
<organism evidence="10 11">
    <name type="scientific">Albula goreensis</name>
    <dbReference type="NCBI Taxonomy" id="1534307"/>
    <lineage>
        <taxon>Eukaryota</taxon>
        <taxon>Metazoa</taxon>
        <taxon>Chordata</taxon>
        <taxon>Craniata</taxon>
        <taxon>Vertebrata</taxon>
        <taxon>Euteleostomi</taxon>
        <taxon>Actinopterygii</taxon>
        <taxon>Neopterygii</taxon>
        <taxon>Teleostei</taxon>
        <taxon>Albuliformes</taxon>
        <taxon>Albulidae</taxon>
        <taxon>Albula</taxon>
    </lineage>
</organism>
<dbReference type="EMBL" id="JAERUA010000008">
    <property type="protein sequence ID" value="KAI1896298.1"/>
    <property type="molecule type" value="Genomic_DNA"/>
</dbReference>
<feature type="transmembrane region" description="Helical" evidence="9">
    <location>
        <begin position="20"/>
        <end position="38"/>
    </location>
</feature>
<keyword evidence="6" id="KW-0406">Ion transport</keyword>
<dbReference type="AlphaFoldDB" id="A0A8T3DMV3"/>
<dbReference type="Pfam" id="PF14798">
    <property type="entry name" value="Ca_hom_mod"/>
    <property type="match status" value="1"/>
</dbReference>
<evidence type="ECO:0000313" key="10">
    <source>
        <dbReference type="EMBL" id="KAI1896298.1"/>
    </source>
</evidence>
<evidence type="ECO:0000256" key="3">
    <source>
        <dbReference type="ARBA" id="ARBA00022448"/>
    </source>
</evidence>
<protein>
    <submittedName>
        <fullName evidence="10">Uncharacterized protein</fullName>
    </submittedName>
</protein>
<comment type="caution">
    <text evidence="10">The sequence shown here is derived from an EMBL/GenBank/DDBJ whole genome shotgun (WGS) entry which is preliminary data.</text>
</comment>
<dbReference type="PANTHER" id="PTHR32261">
    <property type="entry name" value="CALCIUM HOMEOSTASIS MODULATOR PROTEIN"/>
    <property type="match status" value="1"/>
</dbReference>
<feature type="transmembrane region" description="Helical" evidence="9">
    <location>
        <begin position="91"/>
        <end position="111"/>
    </location>
</feature>
<keyword evidence="8" id="KW-0407">Ion channel</keyword>
<comment type="similarity">
    <text evidence="2">Belongs to the CALHM family.</text>
</comment>
<dbReference type="GO" id="GO:1904669">
    <property type="term" value="P:ATP export"/>
    <property type="evidence" value="ECO:0007669"/>
    <property type="project" value="UniProtKB-ARBA"/>
</dbReference>
<evidence type="ECO:0000313" key="11">
    <source>
        <dbReference type="Proteomes" id="UP000829720"/>
    </source>
</evidence>
<evidence type="ECO:0000256" key="8">
    <source>
        <dbReference type="ARBA" id="ARBA00023303"/>
    </source>
</evidence>
<evidence type="ECO:0000256" key="4">
    <source>
        <dbReference type="ARBA" id="ARBA00022692"/>
    </source>
</evidence>
<accession>A0A8T3DMV3</accession>
<evidence type="ECO:0000256" key="9">
    <source>
        <dbReference type="SAM" id="Phobius"/>
    </source>
</evidence>
<dbReference type="GO" id="GO:0005886">
    <property type="term" value="C:plasma membrane"/>
    <property type="evidence" value="ECO:0007669"/>
    <property type="project" value="TreeGrafter"/>
</dbReference>
<keyword evidence="5 9" id="KW-1133">Transmembrane helix</keyword>
<dbReference type="Proteomes" id="UP000829720">
    <property type="component" value="Unassembled WGS sequence"/>
</dbReference>
<dbReference type="OrthoDB" id="8953872at2759"/>
<dbReference type="GO" id="GO:0005261">
    <property type="term" value="F:monoatomic cation channel activity"/>
    <property type="evidence" value="ECO:0007669"/>
    <property type="project" value="TreeGrafter"/>
</dbReference>
<feature type="transmembrane region" description="Helical" evidence="9">
    <location>
        <begin position="50"/>
        <end position="70"/>
    </location>
</feature>
<dbReference type="InterPro" id="IPR029569">
    <property type="entry name" value="CALHM"/>
</dbReference>
<evidence type="ECO:0000256" key="2">
    <source>
        <dbReference type="ARBA" id="ARBA00008497"/>
    </source>
</evidence>
<evidence type="ECO:0000256" key="7">
    <source>
        <dbReference type="ARBA" id="ARBA00023136"/>
    </source>
</evidence>
<proteinExistence type="inferred from homology"/>
<evidence type="ECO:0000256" key="6">
    <source>
        <dbReference type="ARBA" id="ARBA00023065"/>
    </source>
</evidence>
<keyword evidence="4 9" id="KW-0812">Transmembrane</keyword>
<keyword evidence="11" id="KW-1185">Reference proteome</keyword>
<dbReference type="PANTHER" id="PTHR32261:SF1">
    <property type="entry name" value="CALCIUM HOMEOSTASIS MODULATOR PROTEIN"/>
    <property type="match status" value="1"/>
</dbReference>
<evidence type="ECO:0000256" key="1">
    <source>
        <dbReference type="ARBA" id="ARBA00004141"/>
    </source>
</evidence>